<dbReference type="PANTHER" id="PTHR32507:SF0">
    <property type="entry name" value="NA(+)_H(+) ANTIPORTER 2-RELATED"/>
    <property type="match status" value="1"/>
</dbReference>
<reference evidence="13" key="1">
    <citation type="journal article" date="2019" name="Int. J. Syst. Evol. Microbiol.">
        <title>The Global Catalogue of Microorganisms (GCM) 10K type strain sequencing project: providing services to taxonomists for standard genome sequencing and annotation.</title>
        <authorList>
            <consortium name="The Broad Institute Genomics Platform"/>
            <consortium name="The Broad Institute Genome Sequencing Center for Infectious Disease"/>
            <person name="Wu L."/>
            <person name="Ma J."/>
        </authorList>
    </citation>
    <scope>NUCLEOTIDE SEQUENCE [LARGE SCALE GENOMIC DNA]</scope>
    <source>
        <strain evidence="13">KCTC 52487</strain>
    </source>
</reference>
<feature type="transmembrane region" description="Helical" evidence="9">
    <location>
        <begin position="332"/>
        <end position="353"/>
    </location>
</feature>
<dbReference type="RefSeq" id="WP_343164911.1">
    <property type="nucleotide sequence ID" value="NZ_JBHRSV010000012.1"/>
</dbReference>
<dbReference type="SUPFAM" id="SSF51735">
    <property type="entry name" value="NAD(P)-binding Rossmann-fold domains"/>
    <property type="match status" value="1"/>
</dbReference>
<dbReference type="Proteomes" id="UP001595379">
    <property type="component" value="Unassembled WGS sequence"/>
</dbReference>
<evidence type="ECO:0000256" key="5">
    <source>
        <dbReference type="ARBA" id="ARBA00022692"/>
    </source>
</evidence>
<comment type="caution">
    <text evidence="12">The sequence shown here is derived from an EMBL/GenBank/DDBJ whole genome shotgun (WGS) entry which is preliminary data.</text>
</comment>
<dbReference type="PANTHER" id="PTHR32507">
    <property type="entry name" value="NA(+)/H(+) ANTIPORTER 1"/>
    <property type="match status" value="1"/>
</dbReference>
<dbReference type="Pfam" id="PF02254">
    <property type="entry name" value="TrkA_N"/>
    <property type="match status" value="1"/>
</dbReference>
<keyword evidence="4" id="KW-1003">Cell membrane</keyword>
<keyword evidence="13" id="KW-1185">Reference proteome</keyword>
<dbReference type="InterPro" id="IPR038770">
    <property type="entry name" value="Na+/solute_symporter_sf"/>
</dbReference>
<feature type="transmembrane region" description="Helical" evidence="9">
    <location>
        <begin position="243"/>
        <end position="260"/>
    </location>
</feature>
<feature type="transmembrane region" description="Helical" evidence="9">
    <location>
        <begin position="365"/>
        <end position="384"/>
    </location>
</feature>
<feature type="transmembrane region" description="Helical" evidence="9">
    <location>
        <begin position="218"/>
        <end position="237"/>
    </location>
</feature>
<feature type="transmembrane region" description="Helical" evidence="9">
    <location>
        <begin position="91"/>
        <end position="111"/>
    </location>
</feature>
<dbReference type="Gene3D" id="3.40.50.720">
    <property type="entry name" value="NAD(P)-binding Rossmann-like Domain"/>
    <property type="match status" value="1"/>
</dbReference>
<dbReference type="Gene3D" id="1.20.1530.20">
    <property type="match status" value="1"/>
</dbReference>
<feature type="transmembrane region" description="Helical" evidence="9">
    <location>
        <begin position="30"/>
        <end position="48"/>
    </location>
</feature>
<feature type="domain" description="Cation/H+ exchanger transmembrane" evidence="10">
    <location>
        <begin position="10"/>
        <end position="390"/>
    </location>
</feature>
<dbReference type="InterPro" id="IPR036291">
    <property type="entry name" value="NAD(P)-bd_dom_sf"/>
</dbReference>
<feature type="transmembrane region" description="Helical" evidence="9">
    <location>
        <begin position="302"/>
        <end position="320"/>
    </location>
</feature>
<name>A0ABV6ZWR9_9PROT</name>
<evidence type="ECO:0000256" key="3">
    <source>
        <dbReference type="ARBA" id="ARBA00022449"/>
    </source>
</evidence>
<accession>A0ABV6ZWR9</accession>
<organism evidence="12 13">
    <name type="scientific">Hyphobacterium vulgare</name>
    <dbReference type="NCBI Taxonomy" id="1736751"/>
    <lineage>
        <taxon>Bacteria</taxon>
        <taxon>Pseudomonadati</taxon>
        <taxon>Pseudomonadota</taxon>
        <taxon>Alphaproteobacteria</taxon>
        <taxon>Maricaulales</taxon>
        <taxon>Maricaulaceae</taxon>
        <taxon>Hyphobacterium</taxon>
    </lineage>
</organism>
<evidence type="ECO:0000256" key="7">
    <source>
        <dbReference type="ARBA" id="ARBA00023065"/>
    </source>
</evidence>
<proteinExistence type="predicted"/>
<evidence type="ECO:0000256" key="2">
    <source>
        <dbReference type="ARBA" id="ARBA00022448"/>
    </source>
</evidence>
<evidence type="ECO:0000256" key="4">
    <source>
        <dbReference type="ARBA" id="ARBA00022475"/>
    </source>
</evidence>
<evidence type="ECO:0000256" key="1">
    <source>
        <dbReference type="ARBA" id="ARBA00004651"/>
    </source>
</evidence>
<evidence type="ECO:0000259" key="11">
    <source>
        <dbReference type="Pfam" id="PF02254"/>
    </source>
</evidence>
<keyword evidence="7" id="KW-0406">Ion transport</keyword>
<feature type="transmembrane region" description="Helical" evidence="9">
    <location>
        <begin position="117"/>
        <end position="137"/>
    </location>
</feature>
<keyword evidence="6 9" id="KW-1133">Transmembrane helix</keyword>
<evidence type="ECO:0000256" key="8">
    <source>
        <dbReference type="ARBA" id="ARBA00023136"/>
    </source>
</evidence>
<keyword evidence="2" id="KW-0813">Transport</keyword>
<keyword evidence="8 9" id="KW-0472">Membrane</keyword>
<protein>
    <submittedName>
        <fullName evidence="12">Cation:proton antiporter</fullName>
    </submittedName>
</protein>
<evidence type="ECO:0000313" key="13">
    <source>
        <dbReference type="Proteomes" id="UP001595379"/>
    </source>
</evidence>
<evidence type="ECO:0000259" key="10">
    <source>
        <dbReference type="Pfam" id="PF00999"/>
    </source>
</evidence>
<feature type="transmembrane region" description="Helical" evidence="9">
    <location>
        <begin position="6"/>
        <end position="23"/>
    </location>
</feature>
<dbReference type="InterPro" id="IPR006153">
    <property type="entry name" value="Cation/H_exchanger_TM"/>
</dbReference>
<dbReference type="Pfam" id="PF00999">
    <property type="entry name" value="Na_H_Exchanger"/>
    <property type="match status" value="1"/>
</dbReference>
<feature type="transmembrane region" description="Helical" evidence="9">
    <location>
        <begin position="189"/>
        <end position="211"/>
    </location>
</feature>
<sequence>MSDPVLALALIALLGIAAQWLAWRTQTPAIVFLLLAGFLVGPATGLIAPDETFGVFLKPMISIAVAIILFEGGLTLNFAEIRETSAAVRRMIIIGAPLTWGLGFLAAHNLAGLSVETSAVISGIMVVTGPTVIMPLLRTARLPRRPASLLRWEAIIVDPIGAIFAVIAYEGAVSLAQGDGLLEIAMRLGGAIVIGTIIALATSRLIAAAFVRGLVPEFLKAPLILAAVVIAFGATNIVLEEAGLLTVTIMGIAFANSRLASLEELRRFKETITIVLVSGLFIVLTASITLGDIMQIGVRDLLFLGALLLVIRPLVVLSTTLGSKLTWKERILCAWIAPRGIVAVAVSGLFAASLVEHGVEDAGRMVPLAFLIVMVTVVLHGFTIRPFSNWLGITRAEPPGLLIVGGSPWSTALARKAAEMQMPVLIADANWNHLSPARRDGIPIYYGEILSEAAEHRLDMAQYGALIAATDNDAYNALVCTDLGPEVGRSQVFQLGRTRVQDGDGHADIERAERHQLHFTVGGRTLFRDGMSYTQLQRMLAEGWVFSRTRLSEEFGYDDFLASRDPETKVLFILKTNGRLAFSTTAERVNAGPDDVVVSFGPPVKDVVERAEENHSHKPVDTPHGK</sequence>
<gene>
    <name evidence="12" type="ORF">ACFOOR_07255</name>
</gene>
<dbReference type="InterPro" id="IPR003148">
    <property type="entry name" value="RCK_N"/>
</dbReference>
<evidence type="ECO:0000256" key="6">
    <source>
        <dbReference type="ARBA" id="ARBA00022989"/>
    </source>
</evidence>
<evidence type="ECO:0000256" key="9">
    <source>
        <dbReference type="SAM" id="Phobius"/>
    </source>
</evidence>
<feature type="transmembrane region" description="Helical" evidence="9">
    <location>
        <begin position="149"/>
        <end position="169"/>
    </location>
</feature>
<feature type="domain" description="RCK N-terminal" evidence="11">
    <location>
        <begin position="402"/>
        <end position="481"/>
    </location>
</feature>
<keyword evidence="5 9" id="KW-0812">Transmembrane</keyword>
<comment type="subcellular location">
    <subcellularLocation>
        <location evidence="1">Cell membrane</location>
        <topology evidence="1">Multi-pass membrane protein</topology>
    </subcellularLocation>
</comment>
<evidence type="ECO:0000313" key="12">
    <source>
        <dbReference type="EMBL" id="MFC2925900.1"/>
    </source>
</evidence>
<feature type="transmembrane region" description="Helical" evidence="9">
    <location>
        <begin position="272"/>
        <end position="290"/>
    </location>
</feature>
<keyword evidence="3" id="KW-0050">Antiport</keyword>
<dbReference type="EMBL" id="JBHRSV010000012">
    <property type="protein sequence ID" value="MFC2925900.1"/>
    <property type="molecule type" value="Genomic_DNA"/>
</dbReference>
<feature type="transmembrane region" description="Helical" evidence="9">
    <location>
        <begin position="60"/>
        <end position="79"/>
    </location>
</feature>